<evidence type="ECO:0000256" key="1">
    <source>
        <dbReference type="SAM" id="Phobius"/>
    </source>
</evidence>
<feature type="transmembrane region" description="Helical" evidence="1">
    <location>
        <begin position="69"/>
        <end position="90"/>
    </location>
</feature>
<proteinExistence type="predicted"/>
<evidence type="ECO:0000313" key="3">
    <source>
        <dbReference type="Proteomes" id="UP000199118"/>
    </source>
</evidence>
<protein>
    <submittedName>
        <fullName evidence="2">Uncharacterized protein</fullName>
    </submittedName>
</protein>
<keyword evidence="1" id="KW-1133">Transmembrane helix</keyword>
<dbReference type="RefSeq" id="WP_092683575.1">
    <property type="nucleotide sequence ID" value="NZ_FNMZ01000006.1"/>
</dbReference>
<evidence type="ECO:0000313" key="2">
    <source>
        <dbReference type="EMBL" id="SDX53320.1"/>
    </source>
</evidence>
<reference evidence="2 3" key="1">
    <citation type="submission" date="2016-10" db="EMBL/GenBank/DDBJ databases">
        <authorList>
            <person name="de Groot N.N."/>
        </authorList>
    </citation>
    <scope>NUCLEOTIDE SEQUENCE [LARGE SCALE GENOMIC DNA]</scope>
    <source>
        <strain evidence="2 3">DSM 17890</strain>
    </source>
</reference>
<accession>A0A1H3CH30</accession>
<keyword evidence="3" id="KW-1185">Reference proteome</keyword>
<dbReference type="Proteomes" id="UP000199118">
    <property type="component" value="Unassembled WGS sequence"/>
</dbReference>
<feature type="transmembrane region" description="Helical" evidence="1">
    <location>
        <begin position="96"/>
        <end position="114"/>
    </location>
</feature>
<organism evidence="2 3">
    <name type="scientific">Albimonas donghaensis</name>
    <dbReference type="NCBI Taxonomy" id="356660"/>
    <lineage>
        <taxon>Bacteria</taxon>
        <taxon>Pseudomonadati</taxon>
        <taxon>Pseudomonadota</taxon>
        <taxon>Alphaproteobacteria</taxon>
        <taxon>Rhodobacterales</taxon>
        <taxon>Paracoccaceae</taxon>
        <taxon>Albimonas</taxon>
    </lineage>
</organism>
<feature type="transmembrane region" description="Helical" evidence="1">
    <location>
        <begin position="12"/>
        <end position="31"/>
    </location>
</feature>
<name>A0A1H3CH30_9RHOB</name>
<keyword evidence="1" id="KW-0812">Transmembrane</keyword>
<dbReference type="EMBL" id="FNMZ01000006">
    <property type="protein sequence ID" value="SDX53320.1"/>
    <property type="molecule type" value="Genomic_DNA"/>
</dbReference>
<dbReference type="AlphaFoldDB" id="A0A1H3CH30"/>
<gene>
    <name evidence="2" type="ORF">SAMN05444336_106102</name>
</gene>
<feature type="transmembrane region" description="Helical" evidence="1">
    <location>
        <begin position="43"/>
        <end position="62"/>
    </location>
</feature>
<keyword evidence="1" id="KW-0472">Membrane</keyword>
<sequence length="128" mass="12620">MTPPLAARLRPLLRLDAAACLVMSLALLIAAEPLARLTGVPSALLTWAGAALPPCAALMLLAAGPLPRLAGLVVAGNAAWAIASLAVLALVPANGAGVALVLAQAAVVAALAWAEARALAARRADARA</sequence>